<dbReference type="PANTHER" id="PTHR24567:SF74">
    <property type="entry name" value="HTH-TYPE TRANSCRIPTIONAL REGULATOR ARCR"/>
    <property type="match status" value="1"/>
</dbReference>
<dbReference type="SMART" id="SM00100">
    <property type="entry name" value="cNMP"/>
    <property type="match status" value="1"/>
</dbReference>
<dbReference type="AlphaFoldDB" id="A0AA97AJ20"/>
<dbReference type="SUPFAM" id="SSF51206">
    <property type="entry name" value="cAMP-binding domain-like"/>
    <property type="match status" value="1"/>
</dbReference>
<name>A0AA97AJ20_9CYAN</name>
<dbReference type="EMBL" id="CP053586">
    <property type="protein sequence ID" value="WNZ22367.1"/>
    <property type="molecule type" value="Genomic_DNA"/>
</dbReference>
<dbReference type="PANTHER" id="PTHR24567">
    <property type="entry name" value="CRP FAMILY TRANSCRIPTIONAL REGULATORY PROTEIN"/>
    <property type="match status" value="1"/>
</dbReference>
<sequence>MKKALYMLSEFSDRDFDWLMHAGKRKNVPAKEILIYEGEPTDAFYLVLQGTLAVSVEAMGGEEIARLGTGEIVGEMSFIDSRPPAATVKAVEDSLVWAIPRMKLAAKLLQDVEFACHFYHAIAVFLADRLRGTVSRLGYDKEHPPNDDESNVNPQVIDNLDLAKARLNWLLNRLRGS</sequence>
<dbReference type="InterPro" id="IPR014710">
    <property type="entry name" value="RmlC-like_jellyroll"/>
</dbReference>
<gene>
    <name evidence="2" type="ORF">HJG54_05450</name>
</gene>
<dbReference type="InterPro" id="IPR000595">
    <property type="entry name" value="cNMP-bd_dom"/>
</dbReference>
<reference evidence="2" key="1">
    <citation type="submission" date="2020-05" db="EMBL/GenBank/DDBJ databases">
        <authorList>
            <person name="Zhu T."/>
            <person name="Keshari N."/>
            <person name="Lu X."/>
        </authorList>
    </citation>
    <scope>NUCLEOTIDE SEQUENCE</scope>
    <source>
        <strain evidence="2">NK1-12</strain>
    </source>
</reference>
<dbReference type="Gene3D" id="2.60.120.10">
    <property type="entry name" value="Jelly Rolls"/>
    <property type="match status" value="1"/>
</dbReference>
<dbReference type="GO" id="GO:0003700">
    <property type="term" value="F:DNA-binding transcription factor activity"/>
    <property type="evidence" value="ECO:0007669"/>
    <property type="project" value="TreeGrafter"/>
</dbReference>
<dbReference type="InterPro" id="IPR050397">
    <property type="entry name" value="Env_Response_Regulators"/>
</dbReference>
<dbReference type="InterPro" id="IPR018490">
    <property type="entry name" value="cNMP-bd_dom_sf"/>
</dbReference>
<organism evidence="2">
    <name type="scientific">Leptolyngbya sp. NK1-12</name>
    <dbReference type="NCBI Taxonomy" id="2547451"/>
    <lineage>
        <taxon>Bacteria</taxon>
        <taxon>Bacillati</taxon>
        <taxon>Cyanobacteriota</taxon>
        <taxon>Cyanophyceae</taxon>
        <taxon>Leptolyngbyales</taxon>
        <taxon>Leptolyngbyaceae</taxon>
        <taxon>Leptolyngbya group</taxon>
        <taxon>Leptolyngbya</taxon>
    </lineage>
</organism>
<evidence type="ECO:0000313" key="2">
    <source>
        <dbReference type="EMBL" id="WNZ22367.1"/>
    </source>
</evidence>
<evidence type="ECO:0000259" key="1">
    <source>
        <dbReference type="PROSITE" id="PS50042"/>
    </source>
</evidence>
<dbReference type="GO" id="GO:0005829">
    <property type="term" value="C:cytosol"/>
    <property type="evidence" value="ECO:0007669"/>
    <property type="project" value="TreeGrafter"/>
</dbReference>
<proteinExistence type="predicted"/>
<dbReference type="RefSeq" id="WP_316433800.1">
    <property type="nucleotide sequence ID" value="NZ_CP053586.1"/>
</dbReference>
<dbReference type="CDD" id="cd00038">
    <property type="entry name" value="CAP_ED"/>
    <property type="match status" value="1"/>
</dbReference>
<dbReference type="Pfam" id="PF00027">
    <property type="entry name" value="cNMP_binding"/>
    <property type="match status" value="1"/>
</dbReference>
<feature type="domain" description="Cyclic nucleotide-binding" evidence="1">
    <location>
        <begin position="7"/>
        <end position="104"/>
    </location>
</feature>
<protein>
    <submittedName>
        <fullName evidence="2">Cyclic nucleotide-binding domain-containing protein</fullName>
    </submittedName>
</protein>
<accession>A0AA97AJ20</accession>
<dbReference type="PROSITE" id="PS50042">
    <property type="entry name" value="CNMP_BINDING_3"/>
    <property type="match status" value="1"/>
</dbReference>